<dbReference type="RefSeq" id="WP_019957171.1">
    <property type="nucleotide sequence ID" value="NZ_CP091512.1"/>
</dbReference>
<keyword evidence="4" id="KW-1185">Reference proteome</keyword>
<evidence type="ECO:0000313" key="4">
    <source>
        <dbReference type="Proteomes" id="UP000832034"/>
    </source>
</evidence>
<dbReference type="InterPro" id="IPR011335">
    <property type="entry name" value="Restrct_endonuc-II-like"/>
</dbReference>
<evidence type="ECO:0000256" key="1">
    <source>
        <dbReference type="SAM" id="Phobius"/>
    </source>
</evidence>
<organism evidence="3 4">
    <name type="scientific">Vitreoscilla stercoraria</name>
    <dbReference type="NCBI Taxonomy" id="61"/>
    <lineage>
        <taxon>Bacteria</taxon>
        <taxon>Pseudomonadati</taxon>
        <taxon>Pseudomonadota</taxon>
        <taxon>Betaproteobacteria</taxon>
        <taxon>Neisseriales</taxon>
        <taxon>Neisseriaceae</taxon>
        <taxon>Vitreoscilla</taxon>
    </lineage>
</organism>
<accession>A0ABY4ED26</accession>
<dbReference type="Pfam" id="PF04471">
    <property type="entry name" value="Mrr_cat"/>
    <property type="match status" value="1"/>
</dbReference>
<keyword evidence="1" id="KW-0472">Membrane</keyword>
<keyword evidence="3" id="KW-0255">Endonuclease</keyword>
<name>A0ABY4ED26_VITST</name>
<feature type="transmembrane region" description="Helical" evidence="1">
    <location>
        <begin position="21"/>
        <end position="43"/>
    </location>
</feature>
<feature type="transmembrane region" description="Helical" evidence="1">
    <location>
        <begin position="63"/>
        <end position="85"/>
    </location>
</feature>
<dbReference type="EMBL" id="CP091512">
    <property type="protein sequence ID" value="UOO92835.1"/>
    <property type="molecule type" value="Genomic_DNA"/>
</dbReference>
<dbReference type="PANTHER" id="PTHR30015">
    <property type="entry name" value="MRR RESTRICTION SYSTEM PROTEIN"/>
    <property type="match status" value="1"/>
</dbReference>
<keyword evidence="3" id="KW-0378">Hydrolase</keyword>
<dbReference type="InterPro" id="IPR052906">
    <property type="entry name" value="Type_IV_Methyl-Rstrct_Enzyme"/>
</dbReference>
<dbReference type="Proteomes" id="UP000832034">
    <property type="component" value="Chromosome"/>
</dbReference>
<sequence length="222" mass="25559">MKWLKPTTWLVWMCRYLAAQRFSTVLIWAVIGVLVWHGVWRWVEAWLWTESAWPDAFKRPVSLAVYVVPFLWPLGCFLCFIWGLWRRFQSKKIITKLQYQTKSGFDDVSWQDFEVLVAELFRRQGFDVQLQGGDHPDGGIDVIVKRDGGTYLVQCKHWKAQRVGVKVVRELYGVVAAEGKDGGYVITSGHFTPDAVAFAKGIAMKLINGHQLAQIIEEEKNL</sequence>
<gene>
    <name evidence="3" type="ORF">LVJ81_01970</name>
</gene>
<dbReference type="GO" id="GO:0004519">
    <property type="term" value="F:endonuclease activity"/>
    <property type="evidence" value="ECO:0007669"/>
    <property type="project" value="UniProtKB-KW"/>
</dbReference>
<dbReference type="SUPFAM" id="SSF52980">
    <property type="entry name" value="Restriction endonuclease-like"/>
    <property type="match status" value="1"/>
</dbReference>
<keyword evidence="3" id="KW-0540">Nuclease</keyword>
<proteinExistence type="predicted"/>
<protein>
    <submittedName>
        <fullName evidence="3">Restriction endonuclease</fullName>
    </submittedName>
</protein>
<reference evidence="3" key="1">
    <citation type="submission" date="2021-12" db="EMBL/GenBank/DDBJ databases">
        <authorList>
            <person name="Veyrier F.J."/>
        </authorList>
    </citation>
    <scope>NUCLEOTIDE SEQUENCE</scope>
    <source>
        <strain evidence="3">SAG 1488-6</strain>
    </source>
</reference>
<evidence type="ECO:0000259" key="2">
    <source>
        <dbReference type="Pfam" id="PF04471"/>
    </source>
</evidence>
<evidence type="ECO:0000313" key="3">
    <source>
        <dbReference type="EMBL" id="UOO92835.1"/>
    </source>
</evidence>
<keyword evidence="1" id="KW-0812">Transmembrane</keyword>
<dbReference type="Gene3D" id="3.40.1350.10">
    <property type="match status" value="1"/>
</dbReference>
<dbReference type="InterPro" id="IPR007560">
    <property type="entry name" value="Restrct_endonuc_IV_Mrr"/>
</dbReference>
<feature type="domain" description="Restriction endonuclease type IV Mrr" evidence="2">
    <location>
        <begin position="106"/>
        <end position="215"/>
    </location>
</feature>
<keyword evidence="1" id="KW-1133">Transmembrane helix</keyword>
<dbReference type="InterPro" id="IPR011856">
    <property type="entry name" value="tRNA_endonuc-like_dom_sf"/>
</dbReference>
<reference evidence="3" key="2">
    <citation type="journal article" date="2022" name="Res Sq">
        <title>Evolution of multicellular longitudinally dividing oral cavity symbionts (Neisseriaceae).</title>
        <authorList>
            <person name="Nyongesa S."/>
            <person name="Weber P."/>
            <person name="Bernet E."/>
            <person name="Pullido F."/>
            <person name="Nieckarz M."/>
            <person name="Delaby M."/>
            <person name="Nieves C."/>
            <person name="Viehboeck T."/>
            <person name="Krause N."/>
            <person name="Rivera-Millot A."/>
            <person name="Nakamura A."/>
            <person name="Vischer N."/>
            <person name="VanNieuwenhze M."/>
            <person name="Brun Y."/>
            <person name="Cava F."/>
            <person name="Bulgheresi S."/>
            <person name="Veyrier F."/>
        </authorList>
    </citation>
    <scope>NUCLEOTIDE SEQUENCE</scope>
    <source>
        <strain evidence="3">SAG 1488-6</strain>
    </source>
</reference>
<dbReference type="PANTHER" id="PTHR30015:SF7">
    <property type="entry name" value="TYPE IV METHYL-DIRECTED RESTRICTION ENZYME ECOKMRR"/>
    <property type="match status" value="1"/>
</dbReference>